<evidence type="ECO:0000256" key="3">
    <source>
        <dbReference type="ARBA" id="ARBA00022475"/>
    </source>
</evidence>
<gene>
    <name evidence="9" type="ORF">FJZ47_01985</name>
</gene>
<dbReference type="CDD" id="cd06261">
    <property type="entry name" value="TM_PBP2"/>
    <property type="match status" value="1"/>
</dbReference>
<keyword evidence="4 7" id="KW-0812">Transmembrane</keyword>
<keyword evidence="6 7" id="KW-0472">Membrane</keyword>
<keyword evidence="3" id="KW-1003">Cell membrane</keyword>
<dbReference type="Proteomes" id="UP000712673">
    <property type="component" value="Unassembled WGS sequence"/>
</dbReference>
<dbReference type="InterPro" id="IPR000515">
    <property type="entry name" value="MetI-like"/>
</dbReference>
<evidence type="ECO:0000256" key="7">
    <source>
        <dbReference type="RuleBase" id="RU363032"/>
    </source>
</evidence>
<evidence type="ECO:0000256" key="1">
    <source>
        <dbReference type="ARBA" id="ARBA00004651"/>
    </source>
</evidence>
<keyword evidence="5 7" id="KW-1133">Transmembrane helix</keyword>
<dbReference type="PANTHER" id="PTHR43386">
    <property type="entry name" value="OLIGOPEPTIDE TRANSPORT SYSTEM PERMEASE PROTEIN APPC"/>
    <property type="match status" value="1"/>
</dbReference>
<evidence type="ECO:0000256" key="2">
    <source>
        <dbReference type="ARBA" id="ARBA00022448"/>
    </source>
</evidence>
<proteinExistence type="inferred from homology"/>
<dbReference type="GO" id="GO:0005886">
    <property type="term" value="C:plasma membrane"/>
    <property type="evidence" value="ECO:0007669"/>
    <property type="project" value="UniProtKB-SubCell"/>
</dbReference>
<protein>
    <submittedName>
        <fullName evidence="9">ABC transporter permease</fullName>
    </submittedName>
</protein>
<evidence type="ECO:0000313" key="10">
    <source>
        <dbReference type="Proteomes" id="UP000712673"/>
    </source>
</evidence>
<dbReference type="SUPFAM" id="SSF161098">
    <property type="entry name" value="MetI-like"/>
    <property type="match status" value="1"/>
</dbReference>
<evidence type="ECO:0000256" key="6">
    <source>
        <dbReference type="ARBA" id="ARBA00023136"/>
    </source>
</evidence>
<dbReference type="EMBL" id="VGLS01000031">
    <property type="protein sequence ID" value="MBM3222563.1"/>
    <property type="molecule type" value="Genomic_DNA"/>
</dbReference>
<dbReference type="Gene3D" id="1.10.3720.10">
    <property type="entry name" value="MetI-like"/>
    <property type="match status" value="1"/>
</dbReference>
<sequence>MAIAYPLDNQIPTRRWWDALRHLPWFPSTILAGLVIMAIGAAWLAPHDPTDGDITRKLVPPAWTARGTWEHPLGTDRFGRDVLSRVIYGSRLSLVVSLLAIGVAGTLGTGLGLVAGYRGGVTDAVLMRLTDIGLSLPTILIAVVLVAVSEPSFRNVVLVISLLLWPRFARQIRGETLALKEQDFVALAIVAGKSSTWIMTRHIFPNVVPTLLVVCTLQVGYVILLEGSLSFLGVGVPPPNPAWGLMIAEGRGFLATAWWISLFPGLAMLLTVLAVNLLGDWLRDRLDPKLRQV</sequence>
<dbReference type="InterPro" id="IPR035906">
    <property type="entry name" value="MetI-like_sf"/>
</dbReference>
<evidence type="ECO:0000259" key="8">
    <source>
        <dbReference type="PROSITE" id="PS50928"/>
    </source>
</evidence>
<reference evidence="9" key="1">
    <citation type="submission" date="2019-03" db="EMBL/GenBank/DDBJ databases">
        <title>Lake Tanganyika Metagenome-Assembled Genomes (MAGs).</title>
        <authorList>
            <person name="Tran P."/>
        </authorList>
    </citation>
    <scope>NUCLEOTIDE SEQUENCE</scope>
    <source>
        <strain evidence="9">K_DeepCast_65m_m2_066</strain>
    </source>
</reference>
<dbReference type="AlphaFoldDB" id="A0A937VXW4"/>
<feature type="transmembrane region" description="Helical" evidence="7">
    <location>
        <begin position="92"/>
        <end position="117"/>
    </location>
</feature>
<feature type="transmembrane region" description="Helical" evidence="7">
    <location>
        <begin position="203"/>
        <end position="224"/>
    </location>
</feature>
<feature type="transmembrane region" description="Helical" evidence="7">
    <location>
        <begin position="23"/>
        <end position="45"/>
    </location>
</feature>
<comment type="similarity">
    <text evidence="7">Belongs to the binding-protein-dependent transport system permease family.</text>
</comment>
<feature type="transmembrane region" description="Helical" evidence="7">
    <location>
        <begin position="129"/>
        <end position="147"/>
    </location>
</feature>
<dbReference type="GO" id="GO:0055085">
    <property type="term" value="P:transmembrane transport"/>
    <property type="evidence" value="ECO:0007669"/>
    <property type="project" value="InterPro"/>
</dbReference>
<dbReference type="InterPro" id="IPR050366">
    <property type="entry name" value="BP-dependent_transpt_permease"/>
</dbReference>
<dbReference type="PANTHER" id="PTHR43386:SF1">
    <property type="entry name" value="D,D-DIPEPTIDE TRANSPORT SYSTEM PERMEASE PROTEIN DDPC-RELATED"/>
    <property type="match status" value="1"/>
</dbReference>
<dbReference type="Pfam" id="PF00528">
    <property type="entry name" value="BPD_transp_1"/>
    <property type="match status" value="1"/>
</dbReference>
<keyword evidence="2 7" id="KW-0813">Transport</keyword>
<feature type="transmembrane region" description="Helical" evidence="7">
    <location>
        <begin position="256"/>
        <end position="279"/>
    </location>
</feature>
<name>A0A937VXW4_UNCTE</name>
<comment type="caution">
    <text evidence="9">The sequence shown here is derived from an EMBL/GenBank/DDBJ whole genome shotgun (WGS) entry which is preliminary data.</text>
</comment>
<evidence type="ECO:0000256" key="5">
    <source>
        <dbReference type="ARBA" id="ARBA00022989"/>
    </source>
</evidence>
<feature type="domain" description="ABC transmembrane type-1" evidence="8">
    <location>
        <begin position="90"/>
        <end position="279"/>
    </location>
</feature>
<evidence type="ECO:0000313" key="9">
    <source>
        <dbReference type="EMBL" id="MBM3222563.1"/>
    </source>
</evidence>
<evidence type="ECO:0000256" key="4">
    <source>
        <dbReference type="ARBA" id="ARBA00022692"/>
    </source>
</evidence>
<dbReference type="PROSITE" id="PS50928">
    <property type="entry name" value="ABC_TM1"/>
    <property type="match status" value="1"/>
</dbReference>
<accession>A0A937VXW4</accession>
<comment type="subcellular location">
    <subcellularLocation>
        <location evidence="1 7">Cell membrane</location>
        <topology evidence="1 7">Multi-pass membrane protein</topology>
    </subcellularLocation>
</comment>
<organism evidence="9 10">
    <name type="scientific">Tectimicrobiota bacterium</name>
    <dbReference type="NCBI Taxonomy" id="2528274"/>
    <lineage>
        <taxon>Bacteria</taxon>
        <taxon>Pseudomonadati</taxon>
        <taxon>Nitrospinota/Tectimicrobiota group</taxon>
        <taxon>Candidatus Tectimicrobiota</taxon>
    </lineage>
</organism>